<dbReference type="InterPro" id="IPR013083">
    <property type="entry name" value="Znf_RING/FYVE/PHD"/>
</dbReference>
<dbReference type="EMBL" id="JAPWDV010000001">
    <property type="protein sequence ID" value="KAJ6224150.1"/>
    <property type="molecule type" value="Genomic_DNA"/>
</dbReference>
<dbReference type="SMART" id="SM00184">
    <property type="entry name" value="RING"/>
    <property type="match status" value="1"/>
</dbReference>
<evidence type="ECO:0000256" key="6">
    <source>
        <dbReference type="ARBA" id="ARBA00022964"/>
    </source>
</evidence>
<dbReference type="PROSITE" id="PS00518">
    <property type="entry name" value="ZF_RING_1"/>
    <property type="match status" value="1"/>
</dbReference>
<gene>
    <name evidence="12" type="ORF">RDWZM_002695</name>
</gene>
<dbReference type="InterPro" id="IPR018957">
    <property type="entry name" value="Znf_C3HC4_RING-type"/>
</dbReference>
<evidence type="ECO:0000256" key="1">
    <source>
        <dbReference type="ARBA" id="ARBA00001961"/>
    </source>
</evidence>
<dbReference type="SUPFAM" id="SSF48452">
    <property type="entry name" value="TPR-like"/>
    <property type="match status" value="1"/>
</dbReference>
<accession>A0A9Q0MIB6</accession>
<evidence type="ECO:0000256" key="5">
    <source>
        <dbReference type="ARBA" id="ARBA00022896"/>
    </source>
</evidence>
<dbReference type="InterPro" id="IPR011990">
    <property type="entry name" value="TPR-like_helical_dom_sf"/>
</dbReference>
<dbReference type="PROSITE" id="PS50089">
    <property type="entry name" value="ZF_RING_2"/>
    <property type="match status" value="1"/>
</dbReference>
<dbReference type="FunFam" id="1.25.40.10:FF:000006">
    <property type="entry name" value="Prolyl 4-hydroxylase subunit alpha 2"/>
    <property type="match status" value="1"/>
</dbReference>
<dbReference type="InterPro" id="IPR059068">
    <property type="entry name" value="TPR_P4H"/>
</dbReference>
<dbReference type="GO" id="GO:0004656">
    <property type="term" value="F:procollagen-proline 4-dioxygenase activity"/>
    <property type="evidence" value="ECO:0007669"/>
    <property type="project" value="InterPro"/>
</dbReference>
<evidence type="ECO:0000256" key="8">
    <source>
        <dbReference type="ARBA" id="ARBA00023004"/>
    </source>
</evidence>
<feature type="domain" description="RING-type" evidence="11">
    <location>
        <begin position="531"/>
        <end position="574"/>
    </location>
</feature>
<dbReference type="Pfam" id="PF00097">
    <property type="entry name" value="zf-C3HC4"/>
    <property type="match status" value="1"/>
</dbReference>
<keyword evidence="5" id="KW-0847">Vitamin C</keyword>
<protein>
    <recommendedName>
        <fullName evidence="11">RING-type domain-containing protein</fullName>
    </recommendedName>
</protein>
<dbReference type="InterPro" id="IPR017907">
    <property type="entry name" value="Znf_RING_CS"/>
</dbReference>
<dbReference type="Proteomes" id="UP001142055">
    <property type="component" value="Chromosome 1"/>
</dbReference>
<evidence type="ECO:0000256" key="3">
    <source>
        <dbReference type="ARBA" id="ARBA00022771"/>
    </source>
</evidence>
<dbReference type="Gene3D" id="1.25.40.10">
    <property type="entry name" value="Tetratricopeptide repeat domain"/>
    <property type="match status" value="1"/>
</dbReference>
<dbReference type="InterPro" id="IPR001841">
    <property type="entry name" value="Znf_RING"/>
</dbReference>
<dbReference type="SUPFAM" id="SSF57850">
    <property type="entry name" value="RING/U-box"/>
    <property type="match status" value="1"/>
</dbReference>
<dbReference type="Pfam" id="PF08336">
    <property type="entry name" value="P4Ha_N"/>
    <property type="match status" value="1"/>
</dbReference>
<keyword evidence="6" id="KW-0223">Dioxygenase</keyword>
<dbReference type="GO" id="GO:0008270">
    <property type="term" value="F:zinc ion binding"/>
    <property type="evidence" value="ECO:0007669"/>
    <property type="project" value="UniProtKB-KW"/>
</dbReference>
<keyword evidence="7" id="KW-0560">Oxidoreductase</keyword>
<organism evidence="12 13">
    <name type="scientific">Blomia tropicalis</name>
    <name type="common">Mite</name>
    <dbReference type="NCBI Taxonomy" id="40697"/>
    <lineage>
        <taxon>Eukaryota</taxon>
        <taxon>Metazoa</taxon>
        <taxon>Ecdysozoa</taxon>
        <taxon>Arthropoda</taxon>
        <taxon>Chelicerata</taxon>
        <taxon>Arachnida</taxon>
        <taxon>Acari</taxon>
        <taxon>Acariformes</taxon>
        <taxon>Sarcoptiformes</taxon>
        <taxon>Astigmata</taxon>
        <taxon>Glycyphagoidea</taxon>
        <taxon>Echimyopodidae</taxon>
        <taxon>Blomia</taxon>
    </lineage>
</organism>
<dbReference type="Gene3D" id="6.10.140.1460">
    <property type="match status" value="1"/>
</dbReference>
<dbReference type="PANTHER" id="PTHR10869:SF234">
    <property type="entry name" value="PROCOLLAGEN-PROLINE 4-DIOXYGENASE"/>
    <property type="match status" value="1"/>
</dbReference>
<dbReference type="Pfam" id="PF23558">
    <property type="entry name" value="TPR_P4H"/>
    <property type="match status" value="1"/>
</dbReference>
<proteinExistence type="predicted"/>
<evidence type="ECO:0000313" key="12">
    <source>
        <dbReference type="EMBL" id="KAJ6224150.1"/>
    </source>
</evidence>
<evidence type="ECO:0000256" key="2">
    <source>
        <dbReference type="ARBA" id="ARBA00022723"/>
    </source>
</evidence>
<keyword evidence="10" id="KW-0472">Membrane</keyword>
<dbReference type="InterPro" id="IPR045054">
    <property type="entry name" value="P4HA-like"/>
</dbReference>
<sequence>MSHFIVKFFFIIFTIVMMFGAKLINGNNEELFTALVHMEKLLQTEKHIVQNLNSYIQYEEQRLSNLRQLAYHYNQLNMIASQDTHAYLSNPVNAYLLVKRLTTDWKLVEYLTFNADRKDLIELLQQNETFPSSEDLSGAAEALLRLQDTYKLDTSLLADGVIPIRDKRGLKSSEYLNPSITSMSLTGNDCYELGRQAYSNEDFHHTILWMREALNRIDNEKMNQLQTRVDILEHLAFSSYKLGYNKEALRYTMEILEIEPDHERALGNLQYFDSETPYYNVAIKPQKGDIGNDMVVSENTIAESNWPVEETERETYEALCRGENRISERIRSQLVCFHLDTSKSWDPYLTLTRVKVEEAFKRPQIVIFHEFMSDYESQIVKELAEPKLRRATVQNYFTGNLETAKYRISKSAWLTNREHRVVERISRRIEAITNLDMSTAEELQVVNYGIGGHYEPHYDFARREERNAFKSLVHQMNDHSNGSGRDHKTPLLGYHVLFYRKRPICEPKIYIKKMGYDLNRFKCKIYDEVICCICFGVLESAYEIAECGHLFCEHCIKRWIACPMYSSPTCPIDRNEITIDDIRPAPEFIQNFIGQLVVSCDFDQCIVKVSLKDLNRHRHQCPLNPRKPIACSRGCGVHLPPAEMLAHHCDLDLCEDAIVWNDIFEKAKIAVRRRNFKRYQKRHSLITISCKRFIDIFTKWMADPRLYEPNEMIETEMYKPRPVRT</sequence>
<keyword evidence="10" id="KW-0812">Transmembrane</keyword>
<evidence type="ECO:0000259" key="11">
    <source>
        <dbReference type="PROSITE" id="PS50089"/>
    </source>
</evidence>
<dbReference type="GO" id="GO:0005783">
    <property type="term" value="C:endoplasmic reticulum"/>
    <property type="evidence" value="ECO:0007669"/>
    <property type="project" value="InterPro"/>
</dbReference>
<evidence type="ECO:0000256" key="4">
    <source>
        <dbReference type="ARBA" id="ARBA00022833"/>
    </source>
</evidence>
<dbReference type="PANTHER" id="PTHR10869">
    <property type="entry name" value="PROLYL 4-HYDROXYLASE ALPHA SUBUNIT"/>
    <property type="match status" value="1"/>
</dbReference>
<dbReference type="InterPro" id="IPR013547">
    <property type="entry name" value="P4H_N"/>
</dbReference>
<evidence type="ECO:0000256" key="10">
    <source>
        <dbReference type="SAM" id="Phobius"/>
    </source>
</evidence>
<keyword evidence="13" id="KW-1185">Reference proteome</keyword>
<evidence type="ECO:0000256" key="7">
    <source>
        <dbReference type="ARBA" id="ARBA00023002"/>
    </source>
</evidence>
<reference evidence="12" key="1">
    <citation type="submission" date="2022-12" db="EMBL/GenBank/DDBJ databases">
        <title>Genome assemblies of Blomia tropicalis.</title>
        <authorList>
            <person name="Cui Y."/>
        </authorList>
    </citation>
    <scope>NUCLEOTIDE SEQUENCE</scope>
    <source>
        <tissue evidence="12">Adult mites</tissue>
    </source>
</reference>
<dbReference type="SMART" id="SM00702">
    <property type="entry name" value="P4Hc"/>
    <property type="match status" value="1"/>
</dbReference>
<dbReference type="GO" id="GO:0005506">
    <property type="term" value="F:iron ion binding"/>
    <property type="evidence" value="ECO:0007669"/>
    <property type="project" value="InterPro"/>
</dbReference>
<keyword evidence="2" id="KW-0479">Metal-binding</keyword>
<evidence type="ECO:0000313" key="13">
    <source>
        <dbReference type="Proteomes" id="UP001142055"/>
    </source>
</evidence>
<dbReference type="AlphaFoldDB" id="A0A9Q0MIB6"/>
<keyword evidence="8" id="KW-0408">Iron</keyword>
<dbReference type="InterPro" id="IPR006620">
    <property type="entry name" value="Pro_4_hyd_alph"/>
</dbReference>
<dbReference type="Gene3D" id="2.60.120.620">
    <property type="entry name" value="q2cbj1_9rhob like domain"/>
    <property type="match status" value="1"/>
</dbReference>
<keyword evidence="3 9" id="KW-0863">Zinc-finger</keyword>
<comment type="cofactor">
    <cofactor evidence="1">
        <name>L-ascorbate</name>
        <dbReference type="ChEBI" id="CHEBI:38290"/>
    </cofactor>
</comment>
<dbReference type="GO" id="GO:0031418">
    <property type="term" value="F:L-ascorbic acid binding"/>
    <property type="evidence" value="ECO:0007669"/>
    <property type="project" value="UniProtKB-KW"/>
</dbReference>
<evidence type="ECO:0000256" key="9">
    <source>
        <dbReference type="PROSITE-ProRule" id="PRU00175"/>
    </source>
</evidence>
<dbReference type="Gene3D" id="3.30.40.10">
    <property type="entry name" value="Zinc/RING finger domain, C3HC4 (zinc finger)"/>
    <property type="match status" value="1"/>
</dbReference>
<keyword evidence="10" id="KW-1133">Transmembrane helix</keyword>
<comment type="caution">
    <text evidence="12">The sequence shown here is derived from an EMBL/GenBank/DDBJ whole genome shotgun (WGS) entry which is preliminary data.</text>
</comment>
<feature type="transmembrane region" description="Helical" evidence="10">
    <location>
        <begin position="5"/>
        <end position="24"/>
    </location>
</feature>
<name>A0A9Q0MIB6_BLOTA</name>
<keyword evidence="4" id="KW-0862">Zinc</keyword>